<dbReference type="EMBL" id="ML996566">
    <property type="protein sequence ID" value="KAF2761761.1"/>
    <property type="molecule type" value="Genomic_DNA"/>
</dbReference>
<protein>
    <submittedName>
        <fullName evidence="1">Uncharacterized protein</fullName>
    </submittedName>
</protein>
<proteinExistence type="predicted"/>
<name>A0A6A6WJV4_9PEZI</name>
<keyword evidence="2" id="KW-1185">Reference proteome</keyword>
<evidence type="ECO:0000313" key="1">
    <source>
        <dbReference type="EMBL" id="KAF2761761.1"/>
    </source>
</evidence>
<dbReference type="Proteomes" id="UP000799437">
    <property type="component" value="Unassembled WGS sequence"/>
</dbReference>
<dbReference type="GeneID" id="54480671"/>
<dbReference type="RefSeq" id="XP_033604212.1">
    <property type="nucleotide sequence ID" value="XM_033739617.1"/>
</dbReference>
<accession>A0A6A6WJV4</accession>
<sequence>MWLASREITVTPLHSASLSKAAYRRARPAASSVPADLSWSVEYMWAPHDPCSALRWGMMLGMLVWNLDPNKQPQQPPANASVNPSPTKTAKAFNNYFATQLSALSQTMPECQGTCSRWVTGDTRYTPAERSARSCLPKGSCCSSNSALYFGCFLYRPLRMQPIDAQGAFAGKAANDGACGLA</sequence>
<gene>
    <name evidence="1" type="ORF">EJ05DRAFT_184278</name>
</gene>
<evidence type="ECO:0000313" key="2">
    <source>
        <dbReference type="Proteomes" id="UP000799437"/>
    </source>
</evidence>
<dbReference type="AlphaFoldDB" id="A0A6A6WJV4"/>
<organism evidence="1 2">
    <name type="scientific">Pseudovirgaria hyperparasitica</name>
    <dbReference type="NCBI Taxonomy" id="470096"/>
    <lineage>
        <taxon>Eukaryota</taxon>
        <taxon>Fungi</taxon>
        <taxon>Dikarya</taxon>
        <taxon>Ascomycota</taxon>
        <taxon>Pezizomycotina</taxon>
        <taxon>Dothideomycetes</taxon>
        <taxon>Dothideomycetes incertae sedis</taxon>
        <taxon>Acrospermales</taxon>
        <taxon>Acrospermaceae</taxon>
        <taxon>Pseudovirgaria</taxon>
    </lineage>
</organism>
<reference evidence="1" key="1">
    <citation type="journal article" date="2020" name="Stud. Mycol.">
        <title>101 Dothideomycetes genomes: a test case for predicting lifestyles and emergence of pathogens.</title>
        <authorList>
            <person name="Haridas S."/>
            <person name="Albert R."/>
            <person name="Binder M."/>
            <person name="Bloem J."/>
            <person name="Labutti K."/>
            <person name="Salamov A."/>
            <person name="Andreopoulos B."/>
            <person name="Baker S."/>
            <person name="Barry K."/>
            <person name="Bills G."/>
            <person name="Bluhm B."/>
            <person name="Cannon C."/>
            <person name="Castanera R."/>
            <person name="Culley D."/>
            <person name="Daum C."/>
            <person name="Ezra D."/>
            <person name="Gonzalez J."/>
            <person name="Henrissat B."/>
            <person name="Kuo A."/>
            <person name="Liang C."/>
            <person name="Lipzen A."/>
            <person name="Lutzoni F."/>
            <person name="Magnuson J."/>
            <person name="Mondo S."/>
            <person name="Nolan M."/>
            <person name="Ohm R."/>
            <person name="Pangilinan J."/>
            <person name="Park H.-J."/>
            <person name="Ramirez L."/>
            <person name="Alfaro M."/>
            <person name="Sun H."/>
            <person name="Tritt A."/>
            <person name="Yoshinaga Y."/>
            <person name="Zwiers L.-H."/>
            <person name="Turgeon B."/>
            <person name="Goodwin S."/>
            <person name="Spatafora J."/>
            <person name="Crous P."/>
            <person name="Grigoriev I."/>
        </authorList>
    </citation>
    <scope>NUCLEOTIDE SEQUENCE</scope>
    <source>
        <strain evidence="1">CBS 121739</strain>
    </source>
</reference>